<reference evidence="1 2" key="1">
    <citation type="journal article" date="2009" name="Infect. Immun.">
        <title>Comparative genomics reveal extensive transposon-mediated genomic plasticity and diversity among potential effector proteins within the genus Coxiella.</title>
        <authorList>
            <person name="Beare P.A."/>
            <person name="Unsworth N."/>
            <person name="Andoh M."/>
            <person name="Voth D.E."/>
            <person name="Omsland A."/>
            <person name="Gilk S.D."/>
            <person name="Williams K.P."/>
            <person name="Sobral B.W."/>
            <person name="Kupko J.J.III."/>
            <person name="Porcella S.F."/>
            <person name="Samuel J.E."/>
            <person name="Heinzen R.A."/>
        </authorList>
    </citation>
    <scope>NUCLEOTIDE SEQUENCE [LARGE SCALE GENOMIC DNA]</scope>
    <source>
        <strain evidence="1 2">Dugway 5J108-111</strain>
    </source>
</reference>
<dbReference type="RefSeq" id="WP_011996482.1">
    <property type="nucleotide sequence ID" value="NC_009727.1"/>
</dbReference>
<dbReference type="SUPFAM" id="SSF81901">
    <property type="entry name" value="HCP-like"/>
    <property type="match status" value="1"/>
</dbReference>
<evidence type="ECO:0000313" key="2">
    <source>
        <dbReference type="Proteomes" id="UP000008555"/>
    </source>
</evidence>
<dbReference type="Pfam" id="PF08238">
    <property type="entry name" value="Sel1"/>
    <property type="match status" value="1"/>
</dbReference>
<evidence type="ECO:0008006" key="3">
    <source>
        <dbReference type="Google" id="ProtNLM"/>
    </source>
</evidence>
<organism evidence="1 2">
    <name type="scientific">Coxiella burnetii (strain Dugway 5J108-111)</name>
    <dbReference type="NCBI Taxonomy" id="434922"/>
    <lineage>
        <taxon>Bacteria</taxon>
        <taxon>Pseudomonadati</taxon>
        <taxon>Pseudomonadota</taxon>
        <taxon>Gammaproteobacteria</taxon>
        <taxon>Legionellales</taxon>
        <taxon>Coxiellaceae</taxon>
        <taxon>Coxiella</taxon>
    </lineage>
</organism>
<dbReference type="HOGENOM" id="CLU_134290_0_0_6"/>
<sequence length="169" mass="18940">MVSRSIYWDFLRKDRRIPLAITALLCPLIVATLWQAWATLREVNDQRSLPVPTFRRPVQTFPSIAALHLFGRYNENLAHLPPTSLQLNLQGIALSITPGDNSSRVLIAVPAKRGNIQAQYAVGYLFYYGIGIQRDPVQAVKWFQRAAKFGNVSAINALQSIQRTAPQAL</sequence>
<dbReference type="Gene3D" id="1.25.40.10">
    <property type="entry name" value="Tetratricopeptide repeat domain"/>
    <property type="match status" value="1"/>
</dbReference>
<dbReference type="InterPro" id="IPR006597">
    <property type="entry name" value="Sel1-like"/>
</dbReference>
<dbReference type="KEGG" id="cbd:CBUD_0232"/>
<dbReference type="Proteomes" id="UP000008555">
    <property type="component" value="Chromosome"/>
</dbReference>
<evidence type="ECO:0000313" key="1">
    <source>
        <dbReference type="EMBL" id="ABS78494.2"/>
    </source>
</evidence>
<name>A9KBW1_COXBN</name>
<gene>
    <name evidence="1" type="ordered locus">CBUD_0232</name>
</gene>
<dbReference type="AlphaFoldDB" id="A9KBW1"/>
<dbReference type="SMART" id="SM00671">
    <property type="entry name" value="SEL1"/>
    <property type="match status" value="1"/>
</dbReference>
<protein>
    <recommendedName>
        <fullName evidence="3">Sel1 repeat family protein</fullName>
    </recommendedName>
</protein>
<accession>A9KBW1</accession>
<dbReference type="InterPro" id="IPR011990">
    <property type="entry name" value="TPR-like_helical_dom_sf"/>
</dbReference>
<dbReference type="EMBL" id="CP000733">
    <property type="protein sequence ID" value="ABS78494.2"/>
    <property type="molecule type" value="Genomic_DNA"/>
</dbReference>
<proteinExistence type="predicted"/>